<feature type="domain" description="G-protein coupled receptors family 1 profile" evidence="11">
    <location>
        <begin position="60"/>
        <end position="311"/>
    </location>
</feature>
<organism evidence="12 13">
    <name type="scientific">Desmophyllum pertusum</name>
    <dbReference type="NCBI Taxonomy" id="174260"/>
    <lineage>
        <taxon>Eukaryota</taxon>
        <taxon>Metazoa</taxon>
        <taxon>Cnidaria</taxon>
        <taxon>Anthozoa</taxon>
        <taxon>Hexacorallia</taxon>
        <taxon>Scleractinia</taxon>
        <taxon>Caryophylliina</taxon>
        <taxon>Caryophylliidae</taxon>
        <taxon>Desmophyllum</taxon>
    </lineage>
</organism>
<accession>A0A9X0CIL5</accession>
<keyword evidence="8" id="KW-0325">Glycoprotein</keyword>
<evidence type="ECO:0000256" key="6">
    <source>
        <dbReference type="ARBA" id="ARBA00023136"/>
    </source>
</evidence>
<reference evidence="12" key="1">
    <citation type="submission" date="2023-01" db="EMBL/GenBank/DDBJ databases">
        <title>Genome assembly of the deep-sea coral Lophelia pertusa.</title>
        <authorList>
            <person name="Herrera S."/>
            <person name="Cordes E."/>
        </authorList>
    </citation>
    <scope>NUCLEOTIDE SEQUENCE</scope>
    <source>
        <strain evidence="12">USNM1676648</strain>
        <tissue evidence="12">Polyp</tissue>
    </source>
</reference>
<name>A0A9X0CIL5_9CNID</name>
<gene>
    <name evidence="12" type="ORF">OS493_032079</name>
</gene>
<dbReference type="InterPro" id="IPR017452">
    <property type="entry name" value="GPCR_Rhodpsn_7TM"/>
</dbReference>
<keyword evidence="9" id="KW-0807">Transducer</keyword>
<evidence type="ECO:0000313" key="12">
    <source>
        <dbReference type="EMBL" id="KAJ7353806.1"/>
    </source>
</evidence>
<evidence type="ECO:0000256" key="2">
    <source>
        <dbReference type="ARBA" id="ARBA00022475"/>
    </source>
</evidence>
<protein>
    <recommendedName>
        <fullName evidence="11">G-protein coupled receptors family 1 profile domain-containing protein</fullName>
    </recommendedName>
</protein>
<feature type="transmembrane region" description="Helical" evidence="10">
    <location>
        <begin position="82"/>
        <end position="109"/>
    </location>
</feature>
<evidence type="ECO:0000256" key="7">
    <source>
        <dbReference type="ARBA" id="ARBA00023170"/>
    </source>
</evidence>
<keyword evidence="7" id="KW-0675">Receptor</keyword>
<keyword evidence="13" id="KW-1185">Reference proteome</keyword>
<evidence type="ECO:0000259" key="11">
    <source>
        <dbReference type="PROSITE" id="PS50262"/>
    </source>
</evidence>
<dbReference type="CDD" id="cd00637">
    <property type="entry name" value="7tm_classA_rhodopsin-like"/>
    <property type="match status" value="1"/>
</dbReference>
<keyword evidence="4 10" id="KW-1133">Transmembrane helix</keyword>
<keyword evidence="2" id="KW-1003">Cell membrane</keyword>
<evidence type="ECO:0000256" key="4">
    <source>
        <dbReference type="ARBA" id="ARBA00022989"/>
    </source>
</evidence>
<feature type="transmembrane region" description="Helical" evidence="10">
    <location>
        <begin position="291"/>
        <end position="313"/>
    </location>
</feature>
<dbReference type="EMBL" id="MU827340">
    <property type="protein sequence ID" value="KAJ7353806.1"/>
    <property type="molecule type" value="Genomic_DNA"/>
</dbReference>
<dbReference type="GO" id="GO:0005886">
    <property type="term" value="C:plasma membrane"/>
    <property type="evidence" value="ECO:0007669"/>
    <property type="project" value="UniProtKB-SubCell"/>
</dbReference>
<keyword evidence="6 10" id="KW-0472">Membrane</keyword>
<dbReference type="PANTHER" id="PTHR24246">
    <property type="entry name" value="OLFACTORY RECEPTOR AND ADENOSINE RECEPTOR"/>
    <property type="match status" value="1"/>
</dbReference>
<feature type="transmembrane region" description="Helical" evidence="10">
    <location>
        <begin position="168"/>
        <end position="188"/>
    </location>
</feature>
<evidence type="ECO:0000256" key="5">
    <source>
        <dbReference type="ARBA" id="ARBA00023040"/>
    </source>
</evidence>
<dbReference type="PRINTS" id="PR00237">
    <property type="entry name" value="GPCRRHODOPSN"/>
</dbReference>
<feature type="transmembrane region" description="Helical" evidence="10">
    <location>
        <begin position="200"/>
        <end position="219"/>
    </location>
</feature>
<evidence type="ECO:0000256" key="10">
    <source>
        <dbReference type="SAM" id="Phobius"/>
    </source>
</evidence>
<evidence type="ECO:0000256" key="8">
    <source>
        <dbReference type="ARBA" id="ARBA00023180"/>
    </source>
</evidence>
<dbReference type="SUPFAM" id="SSF81321">
    <property type="entry name" value="Family A G protein-coupled receptor-like"/>
    <property type="match status" value="1"/>
</dbReference>
<comment type="subcellular location">
    <subcellularLocation>
        <location evidence="1">Cell membrane</location>
        <topology evidence="1">Multi-pass membrane protein</topology>
    </subcellularLocation>
</comment>
<dbReference type="OrthoDB" id="5983616at2759"/>
<proteinExistence type="predicted"/>
<dbReference type="InterPro" id="IPR000276">
    <property type="entry name" value="GPCR_Rhodpsn"/>
</dbReference>
<dbReference type="AlphaFoldDB" id="A0A9X0CIL5"/>
<sequence length="365" mass="41812">MEPLTEIRCNLTANFTGNSSCPQLSTTLPSPLIDPYFEFYKFVLGSAIYLIIVSFTTIVANGLLLVVFFFDPLKIFRNATTYFLVGLAFVDILTAATQQPMFATCFIVIYLGHPDTDAICSPLFEAGQYISLFAMNASFLIVLSFTVTQYIVVMSPLKYARRVTKTRVVICVLSIYLYAICFSLLSVMGVPTDIHQKCDIILHSIIMIYLTILFYILLYKAFKKKMAASENLREDNNVQNGGNRQMAVQRKFIIINFLLIAILFVSSQPSTILWFIHLYSNEDPYSPKVQIRFLMAENMLYLKFLLDPFVYAWRIPKYRQALKIVLRCGREEPETTSMFSDRVMARMSKSRETVITLDFKSITQD</sequence>
<comment type="caution">
    <text evidence="12">The sequence shown here is derived from an EMBL/GenBank/DDBJ whole genome shotgun (WGS) entry which is preliminary data.</text>
</comment>
<dbReference type="PROSITE" id="PS50262">
    <property type="entry name" value="G_PROTEIN_RECEP_F1_2"/>
    <property type="match status" value="1"/>
</dbReference>
<feature type="transmembrane region" description="Helical" evidence="10">
    <location>
        <begin position="253"/>
        <end position="279"/>
    </location>
</feature>
<feature type="transmembrane region" description="Helical" evidence="10">
    <location>
        <begin position="47"/>
        <end position="70"/>
    </location>
</feature>
<dbReference type="PANTHER" id="PTHR24246:SF27">
    <property type="entry name" value="ADENOSINE RECEPTOR, ISOFORM A"/>
    <property type="match status" value="1"/>
</dbReference>
<evidence type="ECO:0000313" key="13">
    <source>
        <dbReference type="Proteomes" id="UP001163046"/>
    </source>
</evidence>
<evidence type="ECO:0000256" key="3">
    <source>
        <dbReference type="ARBA" id="ARBA00022692"/>
    </source>
</evidence>
<dbReference type="Pfam" id="PF00001">
    <property type="entry name" value="7tm_1"/>
    <property type="match status" value="1"/>
</dbReference>
<evidence type="ECO:0000256" key="1">
    <source>
        <dbReference type="ARBA" id="ARBA00004651"/>
    </source>
</evidence>
<feature type="transmembrane region" description="Helical" evidence="10">
    <location>
        <begin position="129"/>
        <end position="147"/>
    </location>
</feature>
<dbReference type="Proteomes" id="UP001163046">
    <property type="component" value="Unassembled WGS sequence"/>
</dbReference>
<dbReference type="Gene3D" id="1.20.1070.10">
    <property type="entry name" value="Rhodopsin 7-helix transmembrane proteins"/>
    <property type="match status" value="1"/>
</dbReference>
<dbReference type="GO" id="GO:0004930">
    <property type="term" value="F:G protein-coupled receptor activity"/>
    <property type="evidence" value="ECO:0007669"/>
    <property type="project" value="UniProtKB-KW"/>
</dbReference>
<keyword evidence="5" id="KW-0297">G-protein coupled receptor</keyword>
<evidence type="ECO:0000256" key="9">
    <source>
        <dbReference type="ARBA" id="ARBA00023224"/>
    </source>
</evidence>
<keyword evidence="3 10" id="KW-0812">Transmembrane</keyword>